<feature type="domain" description="Cadherin" evidence="19">
    <location>
        <begin position="446"/>
        <end position="557"/>
    </location>
</feature>
<dbReference type="FunFam" id="2.60.40.60:FF:000024">
    <property type="entry name" value="FAT atypical cadherin 3"/>
    <property type="match status" value="2"/>
</dbReference>
<evidence type="ECO:0000256" key="12">
    <source>
        <dbReference type="PROSITE-ProRule" id="PRU00043"/>
    </source>
</evidence>
<dbReference type="PROSITE" id="PS01186">
    <property type="entry name" value="EGF_2"/>
    <property type="match status" value="1"/>
</dbReference>
<sequence length="2320" mass="258225">MENLTGLSSTAEVWVFITDINDCTPEFQQTIYSKDNITETVSISTPLLQVKALDCDSGLNGEVSYYSMSPDFNISAQGTISPARELDYEIPSHLYEFVILAADKGEEPRTGTATVRIHLSNVNDEAPEFSQTIYRTFVSEDAGPNALIATVHAFDPDGDRVTYDILEGNKEGNFIIDPQKGLIHLHSSLLPRHHETEYVLFVTATDDNSSGGPQSLTSTATVIVRVDDINNNKPIFHKCADYRDRAAVMENQPPGTSVLQVEARDADYGINGQVKYGIVHREGTLPAFTINPDTGIVTTVQSFDREKQKEYPITIKSTDQAAEPLIGLCQMNILILDENDNDPSFENNRYEYFLREDTNVGTSFLRVAAHDADYGVNSTVTYSTVGEEPLIFKVNSSTGWLYVNHPISQKPLITQEVIATDGGNRSTKVEVAVRVTDAQNQHPIWEKDRYEVVVPENIVRDTPVVTVKAISLLGDPRVTYNLEDGLVPESNMPVRFYLTVNREEGSASVLIAEPLDYETTKYFILTIRAQNVAPFPLAAFTTVYINVTDVNDNVPFFTSSIYEASVMEGLGVGTFVLQVSATDQDLGLNGEITYSVLEDRNGDHALFHIDPQTGFIFTASVFDREAKDAYLLEIRSSDGSESARPGKHGQPNSDTAYVRIFISDVNDNKPSFTQSTYYVNVDEDQDVESIVITATAYDPDEGMNAKIRYQITAGNDGGVLDMDPDTGSIFIFQPLDYEMVQTYELTLLASDGKWENYATATITVINKNDEAPIFSLNEYHGSVVEEQAKLPFLVLQVSATDPDNAHGSVKYSLHGKGADNIFTIEEETGSLFVQKSLDREEHGLWRFVVLATDEEGEGLTGFADVIINVLDINDNAPQFTCAHNNCSANVFENVPVNTNVFDMTAVDIDDKNEHLNAVLTYSVVNNTLDLLSLNKFGIRANTGTIYTIGDLDREERDRYALLVEVRDGGGLATTGTVTIIILDVNDHIPRFTQESWSSVVLETNEINTNVVEVFAIDEDIGENALLSFSIIEGDPDQKFSIESDRKSNKAEIKLKKTLDHENPQERWFNLTIKVEDSVFSRTSFCFIELQDCNDNPPVFNAPFIQLPPMLENITTGTVLTQVIATDVDNGINGQVVYSIGPSSDLLGEFTVDKFGFVSVKKSLDRELISEYNLVILAIDQGIPAQTSSATITFNLLDVNDNGPVFDGIYMPVIWENTMWPQIVRLNESSDLLYAVDCDTSENGPPFSFSLLNNNQNSTDFILTDNGNNTATIQALRAFDRERDKEFYLSVIITDSGNPPMSATNTLTITVGDENDNPHSGGHKDVYIYTYGGCSLAELGKVFAPDEDDWDNKTYEPVTKMPMQFLLQNNGSLMMVEKPQQGTYDLKIGVSDGIWPDVISTVTIHVKEMTKEAIHNSVYLRITNMTAEEFLQKDGFEMSIYEQLQLGLAAVIPAHPSNIHIYSLTNGNGRQTDMRISVRGSSAYFKTEFLQSVLSAQKEKINSVLKSEMSQLEIDFCLPQDCGKTQECTSYAVRNNPSFIDGGRNSLVSFIHNTICRCPDRYKGLQSCSSLLQNPCLNGGTCKDTNNGYGCHCLPHFQGPFCQQTQRTFNGGGYAWFPPIRHCSSSYLSLEFISNEQDGLLLYSGPRSSPPSRNEENDENFIAIGILKSAPFVLIKEESTLQLLFPSSVNVTDGKWHQIDIRIKGKDVNVILDHCRSSVIHETEGVGKELLMEDRSDCEANGVTAKEIRFWQPHPVLQLGGVKETTLHLDQYMASKHFKGCLRNIVLNKQLFDLGTSLESVNSYPGCTRNDPGCLASICEAPLGCVEDSGLSSCDCSLNLNGHDCDKGIKEYNFQLGSFIHYQFPHALPLQRTHFRAMVRTRHANCIIFSMTSSDRTEYIQLQVISGLLTVSYNIGDGNRIIQLPDHKVDTGEWQEVHMERMQNEFTLGIKEGSRQTMITDAPGTYKEIKVDPRSIILGSGTPQILSFQGCMKEARLNNYRLPMENNTGSTVSVLNIQGIREGCISRACDNNPCSKEFICIDLWMKHKCSCTPGYLLVENGTKQHCVYTECAMAPCKHGTCIAHSPTDYSCHCSKGYVGSKCDIFLQIFDLTLGFNTLFAIGISCFCLIAVIAGVFMWSYCQNKRKHKGVYHVSTCNEELEDTRQNIFKYNEEGGGEQDQDVFNMTELQLSLQNSPVHCLCRRMGTMYLKGPFSCDFHTSLSQEEPLQNPLSKPSCSFTNGDFGQYFFDIFQDPTYIQKAMSCDSLKVYDMEGNGSVASSLSTLTSSGLEDDFFYDEINEWGPKFGKLSQLYSYTEEDDIQ</sequence>
<dbReference type="FunFam" id="2.60.40.60:FF:000033">
    <property type="entry name" value="FAT atypical cadherin 1"/>
    <property type="match status" value="1"/>
</dbReference>
<keyword evidence="9 16" id="KW-0472">Membrane</keyword>
<keyword evidence="10 13" id="KW-1015">Disulfide bond</keyword>
<dbReference type="SUPFAM" id="SSF49313">
    <property type="entry name" value="Cadherin-like"/>
    <property type="match status" value="12"/>
</dbReference>
<feature type="domain" description="Cadherin" evidence="19">
    <location>
        <begin position="130"/>
        <end position="236"/>
    </location>
</feature>
<feature type="domain" description="Cadherin" evidence="19">
    <location>
        <begin position="784"/>
        <end position="879"/>
    </location>
</feature>
<evidence type="ECO:0000259" key="19">
    <source>
        <dbReference type="PROSITE" id="PS50268"/>
    </source>
</evidence>
<gene>
    <name evidence="20" type="ORF">GDO86_008174</name>
</gene>
<evidence type="ECO:0000259" key="17">
    <source>
        <dbReference type="PROSITE" id="PS50025"/>
    </source>
</evidence>
<dbReference type="FunFam" id="2.60.40.60:FF:000157">
    <property type="entry name" value="Neural-cadherin"/>
    <property type="match status" value="1"/>
</dbReference>
<dbReference type="InterPro" id="IPR000152">
    <property type="entry name" value="EGF-type_Asp/Asn_hydroxyl_site"/>
</dbReference>
<dbReference type="PROSITE" id="PS00232">
    <property type="entry name" value="CADHERIN_1"/>
    <property type="match status" value="5"/>
</dbReference>
<dbReference type="SUPFAM" id="SSF57196">
    <property type="entry name" value="EGF/Laminin"/>
    <property type="match status" value="1"/>
</dbReference>
<feature type="domain" description="Cadherin" evidence="19">
    <location>
        <begin position="346"/>
        <end position="445"/>
    </location>
</feature>
<dbReference type="InterPro" id="IPR056370">
    <property type="entry name" value="Shg-like_Ig-like"/>
</dbReference>
<comment type="function">
    <text evidence="15">Cadherins are calcium-dependent cell adhesion proteins.</text>
</comment>
<dbReference type="PANTHER" id="PTHR24027:SF432">
    <property type="entry name" value="EGF-LIKE DOMAIN-CONTAINING PROTEIN"/>
    <property type="match status" value="1"/>
</dbReference>
<proteinExistence type="predicted"/>
<evidence type="ECO:0000256" key="5">
    <source>
        <dbReference type="ARBA" id="ARBA00022737"/>
    </source>
</evidence>
<dbReference type="Gene3D" id="2.10.25.10">
    <property type="entry name" value="Laminin"/>
    <property type="match status" value="2"/>
</dbReference>
<dbReference type="CDD" id="cd00110">
    <property type="entry name" value="LamG"/>
    <property type="match status" value="2"/>
</dbReference>
<comment type="caution">
    <text evidence="13">Lacks conserved residue(s) required for the propagation of feature annotation.</text>
</comment>
<dbReference type="GO" id="GO:0016342">
    <property type="term" value="C:catenin complex"/>
    <property type="evidence" value="ECO:0007669"/>
    <property type="project" value="TreeGrafter"/>
</dbReference>
<dbReference type="EMBL" id="JAACNH010000007">
    <property type="protein sequence ID" value="KAG8437377.1"/>
    <property type="molecule type" value="Genomic_DNA"/>
</dbReference>
<keyword evidence="2 13" id="KW-0245">EGF-like domain</keyword>
<feature type="domain" description="Cadherin" evidence="19">
    <location>
        <begin position="673"/>
        <end position="774"/>
    </location>
</feature>
<dbReference type="GO" id="GO:0000902">
    <property type="term" value="P:cell morphogenesis"/>
    <property type="evidence" value="ECO:0007669"/>
    <property type="project" value="TreeGrafter"/>
</dbReference>
<dbReference type="OrthoDB" id="6252479at2759"/>
<dbReference type="SMART" id="SM00179">
    <property type="entry name" value="EGF_CA"/>
    <property type="match status" value="3"/>
</dbReference>
<dbReference type="SMART" id="SM00112">
    <property type="entry name" value="CA"/>
    <property type="match status" value="12"/>
</dbReference>
<dbReference type="Proteomes" id="UP000812440">
    <property type="component" value="Chromosome 4"/>
</dbReference>
<dbReference type="Pfam" id="PF01049">
    <property type="entry name" value="CADH_Y-type_LIR"/>
    <property type="match status" value="1"/>
</dbReference>
<organism evidence="20 21">
    <name type="scientific">Hymenochirus boettgeri</name>
    <name type="common">Congo dwarf clawed frog</name>
    <dbReference type="NCBI Taxonomy" id="247094"/>
    <lineage>
        <taxon>Eukaryota</taxon>
        <taxon>Metazoa</taxon>
        <taxon>Chordata</taxon>
        <taxon>Craniata</taxon>
        <taxon>Vertebrata</taxon>
        <taxon>Euteleostomi</taxon>
        <taxon>Amphibia</taxon>
        <taxon>Batrachia</taxon>
        <taxon>Anura</taxon>
        <taxon>Pipoidea</taxon>
        <taxon>Pipidae</taxon>
        <taxon>Pipinae</taxon>
        <taxon>Hymenochirus</taxon>
    </lineage>
</organism>
<dbReference type="PROSITE" id="PS00010">
    <property type="entry name" value="ASX_HYDROXYL"/>
    <property type="match status" value="1"/>
</dbReference>
<dbReference type="FunFam" id="2.60.40.60:FF:000125">
    <property type="entry name" value="Neural-cadherin"/>
    <property type="match status" value="1"/>
</dbReference>
<keyword evidence="4" id="KW-0732">Signal</keyword>
<feature type="domain" description="Cadherin" evidence="19">
    <location>
        <begin position="37"/>
        <end position="129"/>
    </location>
</feature>
<keyword evidence="7 14" id="KW-0130">Cell adhesion</keyword>
<feature type="domain" description="Laminin G" evidence="17">
    <location>
        <begin position="1603"/>
        <end position="1806"/>
    </location>
</feature>
<feature type="domain" description="EGF-like" evidence="18">
    <location>
        <begin position="1563"/>
        <end position="1602"/>
    </location>
</feature>
<evidence type="ECO:0000259" key="18">
    <source>
        <dbReference type="PROSITE" id="PS50026"/>
    </source>
</evidence>
<dbReference type="PRINTS" id="PR00205">
    <property type="entry name" value="CADHERIN"/>
</dbReference>
<evidence type="ECO:0000256" key="15">
    <source>
        <dbReference type="RuleBase" id="RU004357"/>
    </source>
</evidence>
<dbReference type="GO" id="GO:0007043">
    <property type="term" value="P:cell-cell junction assembly"/>
    <property type="evidence" value="ECO:0007669"/>
    <property type="project" value="TreeGrafter"/>
</dbReference>
<feature type="domain" description="Cadherin" evidence="19">
    <location>
        <begin position="240"/>
        <end position="345"/>
    </location>
</feature>
<dbReference type="GO" id="GO:0016339">
    <property type="term" value="P:calcium-dependent cell-cell adhesion via plasma membrane cell adhesion molecules"/>
    <property type="evidence" value="ECO:0007669"/>
    <property type="project" value="TreeGrafter"/>
</dbReference>
<evidence type="ECO:0000256" key="3">
    <source>
        <dbReference type="ARBA" id="ARBA00022692"/>
    </source>
</evidence>
<dbReference type="Pfam" id="PF00028">
    <property type="entry name" value="Cadherin"/>
    <property type="match status" value="10"/>
</dbReference>
<dbReference type="GO" id="GO:0090251">
    <property type="term" value="P:protein localization involved in establishment of planar polarity"/>
    <property type="evidence" value="ECO:0007669"/>
    <property type="project" value="UniProtKB-ARBA"/>
</dbReference>
<evidence type="ECO:0000313" key="21">
    <source>
        <dbReference type="Proteomes" id="UP000812440"/>
    </source>
</evidence>
<dbReference type="FunFam" id="2.60.40.60:FF:000020">
    <property type="entry name" value="Dachsous cadherin-related 1b"/>
    <property type="match status" value="1"/>
</dbReference>
<dbReference type="InterPro" id="IPR020894">
    <property type="entry name" value="Cadherin_CS"/>
</dbReference>
<evidence type="ECO:0000256" key="9">
    <source>
        <dbReference type="ARBA" id="ARBA00023136"/>
    </source>
</evidence>
<comment type="caution">
    <text evidence="20">The sequence shown here is derived from an EMBL/GenBank/DDBJ whole genome shotgun (WGS) entry which is preliminary data.</text>
</comment>
<dbReference type="GO" id="GO:0044331">
    <property type="term" value="P:cell-cell adhesion mediated by cadherin"/>
    <property type="evidence" value="ECO:0007669"/>
    <property type="project" value="TreeGrafter"/>
</dbReference>
<evidence type="ECO:0000256" key="16">
    <source>
        <dbReference type="SAM" id="Phobius"/>
    </source>
</evidence>
<dbReference type="InterPro" id="IPR000233">
    <property type="entry name" value="Cadherin_Y-type_LIR"/>
</dbReference>
<dbReference type="InterPro" id="IPR039808">
    <property type="entry name" value="Cadherin"/>
</dbReference>
<feature type="domain" description="Cadherin" evidence="19">
    <location>
        <begin position="558"/>
        <end position="672"/>
    </location>
</feature>
<feature type="transmembrane region" description="Helical" evidence="16">
    <location>
        <begin position="2117"/>
        <end position="2137"/>
    </location>
</feature>
<dbReference type="CDD" id="cd11304">
    <property type="entry name" value="Cadherin_repeat"/>
    <property type="match status" value="12"/>
</dbReference>
<dbReference type="InterPro" id="IPR013320">
    <property type="entry name" value="ConA-like_dom_sf"/>
</dbReference>
<dbReference type="GO" id="GO:0045296">
    <property type="term" value="F:cadherin binding"/>
    <property type="evidence" value="ECO:0007669"/>
    <property type="project" value="TreeGrafter"/>
</dbReference>
<dbReference type="Gene3D" id="4.10.900.10">
    <property type="entry name" value="TCF3-CBD (Catenin binding domain)"/>
    <property type="match status" value="1"/>
</dbReference>
<feature type="disulfide bond" evidence="13">
    <location>
        <begin position="2092"/>
        <end position="2101"/>
    </location>
</feature>
<dbReference type="GO" id="GO:0035332">
    <property type="term" value="P:positive regulation of hippo signaling"/>
    <property type="evidence" value="ECO:0007669"/>
    <property type="project" value="UniProtKB-ARBA"/>
</dbReference>
<dbReference type="Gene3D" id="2.60.40.60">
    <property type="entry name" value="Cadherins"/>
    <property type="match status" value="12"/>
</dbReference>
<dbReference type="SMART" id="SM00282">
    <property type="entry name" value="LamG"/>
    <property type="match status" value="2"/>
</dbReference>
<dbReference type="PROSITE" id="PS50026">
    <property type="entry name" value="EGF_3"/>
    <property type="match status" value="2"/>
</dbReference>
<keyword evidence="8 16" id="KW-1133">Transmembrane helix</keyword>
<protein>
    <recommendedName>
        <fullName evidence="22">Neural-cadherin</fullName>
    </recommendedName>
</protein>
<dbReference type="FunFam" id="2.60.40.60:FF:000234">
    <property type="entry name" value="Si:dkey-22o22.2"/>
    <property type="match status" value="1"/>
</dbReference>
<dbReference type="GO" id="GO:0008013">
    <property type="term" value="F:beta-catenin binding"/>
    <property type="evidence" value="ECO:0007669"/>
    <property type="project" value="TreeGrafter"/>
</dbReference>
<dbReference type="SUPFAM" id="SSF49899">
    <property type="entry name" value="Concanavalin A-like lectins/glucanases"/>
    <property type="match status" value="2"/>
</dbReference>
<evidence type="ECO:0000256" key="1">
    <source>
        <dbReference type="ARBA" id="ARBA00004251"/>
    </source>
</evidence>
<name>A0A8T2J0X8_9PIPI</name>
<keyword evidence="21" id="KW-1185">Reference proteome</keyword>
<evidence type="ECO:0000313" key="20">
    <source>
        <dbReference type="EMBL" id="KAG8437377.1"/>
    </source>
</evidence>
<dbReference type="GO" id="GO:0016477">
    <property type="term" value="P:cell migration"/>
    <property type="evidence" value="ECO:0007669"/>
    <property type="project" value="TreeGrafter"/>
</dbReference>
<evidence type="ECO:0000256" key="11">
    <source>
        <dbReference type="ARBA" id="ARBA00023180"/>
    </source>
</evidence>
<dbReference type="SMART" id="SM00181">
    <property type="entry name" value="EGF"/>
    <property type="match status" value="4"/>
</dbReference>
<feature type="domain" description="Cadherin" evidence="19">
    <location>
        <begin position="882"/>
        <end position="991"/>
    </location>
</feature>
<dbReference type="PROSITE" id="PS50025">
    <property type="entry name" value="LAM_G_DOMAIN"/>
    <property type="match status" value="2"/>
</dbReference>
<evidence type="ECO:0000256" key="2">
    <source>
        <dbReference type="ARBA" id="ARBA00022536"/>
    </source>
</evidence>
<keyword evidence="11" id="KW-0325">Glycoprotein</keyword>
<dbReference type="FunFam" id="2.60.40.60:FF:000136">
    <property type="entry name" value="Neural-cadherin"/>
    <property type="match status" value="1"/>
</dbReference>
<dbReference type="FunFam" id="2.60.40.60:FF:000196">
    <property type="entry name" value="Si:dkey-22o22.2"/>
    <property type="match status" value="1"/>
</dbReference>
<reference evidence="20" key="1">
    <citation type="thesis" date="2020" institute="ProQuest LLC" country="789 East Eisenhower Parkway, Ann Arbor, MI, USA">
        <title>Comparative Genomics and Chromosome Evolution.</title>
        <authorList>
            <person name="Mudd A.B."/>
        </authorList>
    </citation>
    <scope>NUCLEOTIDE SEQUENCE</scope>
    <source>
        <strain evidence="20">Female2</strain>
        <tissue evidence="20">Blood</tissue>
    </source>
</reference>
<dbReference type="GO" id="GO:0016327">
    <property type="term" value="C:apicolateral plasma membrane"/>
    <property type="evidence" value="ECO:0007669"/>
    <property type="project" value="UniProtKB-ARBA"/>
</dbReference>
<evidence type="ECO:0000256" key="6">
    <source>
        <dbReference type="ARBA" id="ARBA00022837"/>
    </source>
</evidence>
<dbReference type="GO" id="GO:0007156">
    <property type="term" value="P:homophilic cell adhesion via plasma membrane adhesion molecules"/>
    <property type="evidence" value="ECO:0007669"/>
    <property type="project" value="InterPro"/>
</dbReference>
<dbReference type="FunFam" id="2.60.40.60:FF:000119">
    <property type="entry name" value="neural-cadherin isoform X1"/>
    <property type="match status" value="1"/>
</dbReference>
<feature type="domain" description="EGF-like" evidence="18">
    <location>
        <begin position="2066"/>
        <end position="2102"/>
    </location>
</feature>
<evidence type="ECO:0000256" key="10">
    <source>
        <dbReference type="ARBA" id="ARBA00023157"/>
    </source>
</evidence>
<dbReference type="InterPro" id="IPR015919">
    <property type="entry name" value="Cadherin-like_sf"/>
</dbReference>
<feature type="domain" description="Cadherin" evidence="19">
    <location>
        <begin position="1205"/>
        <end position="1319"/>
    </location>
</feature>
<feature type="domain" description="Cadherin" evidence="19">
    <location>
        <begin position="1111"/>
        <end position="1205"/>
    </location>
</feature>
<dbReference type="Pfam" id="PF02210">
    <property type="entry name" value="Laminin_G_2"/>
    <property type="match status" value="2"/>
</dbReference>
<dbReference type="FunFam" id="4.10.900.10:FF:000007">
    <property type="entry name" value="Cadherin 22"/>
    <property type="match status" value="1"/>
</dbReference>
<evidence type="ECO:0000256" key="4">
    <source>
        <dbReference type="ARBA" id="ARBA00022729"/>
    </source>
</evidence>
<evidence type="ECO:0000256" key="8">
    <source>
        <dbReference type="ARBA" id="ARBA00022989"/>
    </source>
</evidence>
<evidence type="ECO:0008006" key="22">
    <source>
        <dbReference type="Google" id="ProtNLM"/>
    </source>
</evidence>
<keyword evidence="5" id="KW-0677">Repeat</keyword>
<dbReference type="GO" id="GO:0034332">
    <property type="term" value="P:adherens junction organization"/>
    <property type="evidence" value="ECO:0007669"/>
    <property type="project" value="TreeGrafter"/>
</dbReference>
<dbReference type="Pfam" id="PF24811">
    <property type="entry name" value="Ig_Shg"/>
    <property type="match status" value="1"/>
</dbReference>
<dbReference type="PROSITE" id="PS50268">
    <property type="entry name" value="CADHERIN_2"/>
    <property type="match status" value="12"/>
</dbReference>
<dbReference type="PANTHER" id="PTHR24027">
    <property type="entry name" value="CADHERIN-23"/>
    <property type="match status" value="1"/>
</dbReference>
<evidence type="ECO:0000256" key="13">
    <source>
        <dbReference type="PROSITE-ProRule" id="PRU00076"/>
    </source>
</evidence>
<dbReference type="InterPro" id="IPR000742">
    <property type="entry name" value="EGF"/>
</dbReference>
<evidence type="ECO:0000256" key="7">
    <source>
        <dbReference type="ARBA" id="ARBA00022889"/>
    </source>
</evidence>
<dbReference type="GO" id="GO:0005912">
    <property type="term" value="C:adherens junction"/>
    <property type="evidence" value="ECO:0007669"/>
    <property type="project" value="TreeGrafter"/>
</dbReference>
<feature type="disulfide bond" evidence="13">
    <location>
        <begin position="2070"/>
        <end position="2080"/>
    </location>
</feature>
<feature type="domain" description="Laminin G" evidence="17">
    <location>
        <begin position="1848"/>
        <end position="2023"/>
    </location>
</feature>
<comment type="subcellular location">
    <subcellularLocation>
        <location evidence="1 14">Cell membrane</location>
        <topology evidence="1 14">Single-pass type I membrane protein</topology>
    </subcellularLocation>
</comment>
<dbReference type="CDD" id="cd00054">
    <property type="entry name" value="EGF_CA"/>
    <property type="match status" value="1"/>
</dbReference>
<dbReference type="GO" id="GO:0005509">
    <property type="term" value="F:calcium ion binding"/>
    <property type="evidence" value="ECO:0007669"/>
    <property type="project" value="UniProtKB-UniRule"/>
</dbReference>
<dbReference type="Gene3D" id="2.60.120.200">
    <property type="match status" value="2"/>
</dbReference>
<feature type="domain" description="Cadherin" evidence="19">
    <location>
        <begin position="992"/>
        <end position="1099"/>
    </location>
</feature>
<accession>A0A8T2J0X8</accession>
<keyword evidence="6 12" id="KW-0106">Calcium</keyword>
<dbReference type="InterPro" id="IPR002126">
    <property type="entry name" value="Cadherin-like_dom"/>
</dbReference>
<dbReference type="InterPro" id="IPR001791">
    <property type="entry name" value="Laminin_G"/>
</dbReference>
<dbReference type="PROSITE" id="PS00022">
    <property type="entry name" value="EGF_1"/>
    <property type="match status" value="3"/>
</dbReference>
<dbReference type="InterPro" id="IPR001881">
    <property type="entry name" value="EGF-like_Ca-bd_dom"/>
</dbReference>
<dbReference type="FunFam" id="2.60.40.60:FF:000035">
    <property type="entry name" value="Protocadherin Fat 3"/>
    <property type="match status" value="1"/>
</dbReference>
<dbReference type="InterPro" id="IPR027397">
    <property type="entry name" value="Catenin-bd_sf"/>
</dbReference>
<evidence type="ECO:0000256" key="14">
    <source>
        <dbReference type="RuleBase" id="RU003318"/>
    </source>
</evidence>
<feature type="disulfide bond" evidence="13">
    <location>
        <begin position="1592"/>
        <end position="1601"/>
    </location>
</feature>
<keyword evidence="3 14" id="KW-0812">Transmembrane</keyword>